<dbReference type="Proteomes" id="UP001204814">
    <property type="component" value="Unassembled WGS sequence"/>
</dbReference>
<dbReference type="EMBL" id="PYLQ01000029">
    <property type="protein sequence ID" value="PST36039.1"/>
    <property type="molecule type" value="Genomic_DNA"/>
</dbReference>
<evidence type="ECO:0008006" key="5">
    <source>
        <dbReference type="Google" id="ProtNLM"/>
    </source>
</evidence>
<feature type="transmembrane region" description="Helical" evidence="1">
    <location>
        <begin position="126"/>
        <end position="147"/>
    </location>
</feature>
<dbReference type="AlphaFoldDB" id="A0A2T3FL82"/>
<dbReference type="EMBL" id="JANGBO010000010">
    <property type="protein sequence ID" value="MCQ5062202.1"/>
    <property type="molecule type" value="Genomic_DNA"/>
</dbReference>
<evidence type="ECO:0000313" key="4">
    <source>
        <dbReference type="Proteomes" id="UP000240974"/>
    </source>
</evidence>
<keyword evidence="1" id="KW-0812">Transmembrane</keyword>
<accession>A0A2T3FL82</accession>
<protein>
    <recommendedName>
        <fullName evidence="5">Spore maturation protein A</fullName>
    </recommendedName>
</protein>
<evidence type="ECO:0000313" key="2">
    <source>
        <dbReference type="EMBL" id="MCQ5062202.1"/>
    </source>
</evidence>
<comment type="caution">
    <text evidence="3">The sequence shown here is derived from an EMBL/GenBank/DDBJ whole genome shotgun (WGS) entry which is preliminary data.</text>
</comment>
<organism evidence="3 4">
    <name type="scientific">Faecalibacillus intestinalis</name>
    <dbReference type="NCBI Taxonomy" id="1982626"/>
    <lineage>
        <taxon>Bacteria</taxon>
        <taxon>Bacillati</taxon>
        <taxon>Bacillota</taxon>
        <taxon>Erysipelotrichia</taxon>
        <taxon>Erysipelotrichales</taxon>
        <taxon>Coprobacillaceae</taxon>
        <taxon>Faecalibacillus</taxon>
    </lineage>
</organism>
<keyword evidence="4" id="KW-1185">Reference proteome</keyword>
<gene>
    <name evidence="3" type="ORF">C7U54_13420</name>
    <name evidence="2" type="ORF">NE542_10290</name>
</gene>
<sequence length="184" mass="20987">MNKIFHYGIIFFIIVGLIFNKQEAMLKALLQTPFDVFELCKTLILSICLWNGLLKIIQASNMMNHLNFLFKPLLRWIYGRCIQDEQIYQALSSNLIANLLGLGTLATMSGLQAISKLKEKNYPLQIKILVVINTAGFSILPTTMMTIRQNYHSQNILAFYPYSLFIGFSITIIGIVIIKVIEHV</sequence>
<name>A0A2T3FL82_9FIRM</name>
<keyword evidence="1" id="KW-1133">Transmembrane helix</keyword>
<evidence type="ECO:0000256" key="1">
    <source>
        <dbReference type="SAM" id="Phobius"/>
    </source>
</evidence>
<reference evidence="2" key="2">
    <citation type="submission" date="2022-06" db="EMBL/GenBank/DDBJ databases">
        <title>Isolation of gut microbiota from human fecal samples.</title>
        <authorList>
            <person name="Pamer E.G."/>
            <person name="Barat B."/>
            <person name="Waligurski E."/>
            <person name="Medina S."/>
            <person name="Paddock L."/>
            <person name="Mostad J."/>
        </authorList>
    </citation>
    <scope>NUCLEOTIDE SEQUENCE</scope>
    <source>
        <strain evidence="2">DFI.6.24</strain>
    </source>
</reference>
<feature type="transmembrane region" description="Helical" evidence="1">
    <location>
        <begin position="6"/>
        <end position="24"/>
    </location>
</feature>
<feature type="transmembrane region" description="Helical" evidence="1">
    <location>
        <begin position="95"/>
        <end position="114"/>
    </location>
</feature>
<proteinExistence type="predicted"/>
<reference evidence="3 4" key="1">
    <citation type="journal article" date="2019" name="Int. J. Syst. Evol. Microbiol.">
        <title>Faecalibacillus intestinalis gen. nov., sp. nov. and Faecalibacillus faecis sp. nov., isolated from human faeces.</title>
        <authorList>
            <person name="Seo B."/>
            <person name="Jeon K."/>
            <person name="Baek I."/>
            <person name="Lee Y.M."/>
            <person name="Baek K."/>
            <person name="Ko G."/>
        </authorList>
    </citation>
    <scope>NUCLEOTIDE SEQUENCE [LARGE SCALE GENOMIC DNA]</scope>
    <source>
        <strain evidence="3 4">SNUG30099</strain>
    </source>
</reference>
<dbReference type="Proteomes" id="UP000240974">
    <property type="component" value="Unassembled WGS sequence"/>
</dbReference>
<dbReference type="RefSeq" id="WP_107030625.1">
    <property type="nucleotide sequence ID" value="NZ_JAJDKX010000014.1"/>
</dbReference>
<evidence type="ECO:0000313" key="3">
    <source>
        <dbReference type="EMBL" id="PST36039.1"/>
    </source>
</evidence>
<feature type="transmembrane region" description="Helical" evidence="1">
    <location>
        <begin position="159"/>
        <end position="181"/>
    </location>
</feature>
<keyword evidence="1" id="KW-0472">Membrane</keyword>